<evidence type="ECO:0008006" key="3">
    <source>
        <dbReference type="Google" id="ProtNLM"/>
    </source>
</evidence>
<dbReference type="STRING" id="1454373.ACMU_10855"/>
<reference evidence="1 2" key="1">
    <citation type="submission" date="2014-03" db="EMBL/GenBank/DDBJ databases">
        <title>Draft Genome Sequence of Actibacterium mucosum KCTC 23349, a Marine Alphaproteobacterium with Complex Ionic Requirements Isolated from Mediterranean Seawater at Malvarrosa Beach, Valencia, Spain.</title>
        <authorList>
            <person name="Arahal D.R."/>
            <person name="Shao Z."/>
            <person name="Lai Q."/>
            <person name="Pujalte M.J."/>
        </authorList>
    </citation>
    <scope>NUCLEOTIDE SEQUENCE [LARGE SCALE GENOMIC DNA]</scope>
    <source>
        <strain evidence="1 2">KCTC 23349</strain>
    </source>
</reference>
<sequence length="186" mass="20429">MLIVLAVLILAFVTLALLWPRLLSFRAQRPGEYQTTQPGFDIRRHFDGPIKCEGMVFGPTGRMVGRFVADMQGSWQGAKGTLAESFRYASGAAQNREWHLTMGENGAFTATADDVIGAAQGQQSGATVRMTYRLKLDEDAGGHVLDVTDWMYLMDDGSIMNKSEMRKFGIKVAELIATMRPAPGHA</sequence>
<dbReference type="RefSeq" id="WP_035258543.1">
    <property type="nucleotide sequence ID" value="NZ_JFKE01000003.1"/>
</dbReference>
<comment type="caution">
    <text evidence="1">The sequence shown here is derived from an EMBL/GenBank/DDBJ whole genome shotgun (WGS) entry which is preliminary data.</text>
</comment>
<evidence type="ECO:0000313" key="2">
    <source>
        <dbReference type="Proteomes" id="UP000026249"/>
    </source>
</evidence>
<gene>
    <name evidence="1" type="ORF">ACMU_10855</name>
</gene>
<keyword evidence="2" id="KW-1185">Reference proteome</keyword>
<organism evidence="1 2">
    <name type="scientific">Actibacterium mucosum KCTC 23349</name>
    <dbReference type="NCBI Taxonomy" id="1454373"/>
    <lineage>
        <taxon>Bacteria</taxon>
        <taxon>Pseudomonadati</taxon>
        <taxon>Pseudomonadota</taxon>
        <taxon>Alphaproteobacteria</taxon>
        <taxon>Rhodobacterales</taxon>
        <taxon>Roseobacteraceae</taxon>
        <taxon>Actibacterium</taxon>
    </lineage>
</organism>
<proteinExistence type="predicted"/>
<dbReference type="Proteomes" id="UP000026249">
    <property type="component" value="Unassembled WGS sequence"/>
</dbReference>
<dbReference type="OrthoDB" id="5296954at2"/>
<dbReference type="Pfam" id="PF12915">
    <property type="entry name" value="DUF3833"/>
    <property type="match status" value="1"/>
</dbReference>
<evidence type="ECO:0000313" key="1">
    <source>
        <dbReference type="EMBL" id="KAJ56243.1"/>
    </source>
</evidence>
<name>A0A037ZJF6_9RHOB</name>
<dbReference type="EMBL" id="JFKE01000003">
    <property type="protein sequence ID" value="KAJ56243.1"/>
    <property type="molecule type" value="Genomic_DNA"/>
</dbReference>
<dbReference type="AlphaFoldDB" id="A0A037ZJF6"/>
<protein>
    <recommendedName>
        <fullName evidence="3">Lipoprotein</fullName>
    </recommendedName>
</protein>
<accession>A0A037ZJF6</accession>
<dbReference type="InterPro" id="IPR024409">
    <property type="entry name" value="DUF3833"/>
</dbReference>